<evidence type="ECO:0000313" key="2">
    <source>
        <dbReference type="EMBL" id="QLY40395.1"/>
    </source>
</evidence>
<dbReference type="KEGG" id="tbk:HF295_05830"/>
<feature type="transmembrane region" description="Helical" evidence="1">
    <location>
        <begin position="27"/>
        <end position="48"/>
    </location>
</feature>
<dbReference type="EMBL" id="CP051151">
    <property type="protein sequence ID" value="QLY40395.1"/>
    <property type="molecule type" value="Genomic_DNA"/>
</dbReference>
<keyword evidence="1" id="KW-0472">Membrane</keyword>
<dbReference type="AlphaFoldDB" id="A0A7L6N5X5"/>
<keyword evidence="1" id="KW-0812">Transmembrane</keyword>
<dbReference type="RefSeq" id="WP_312031228.1">
    <property type="nucleotide sequence ID" value="NZ_CP051151.1"/>
</dbReference>
<evidence type="ECO:0000313" key="3">
    <source>
        <dbReference type="Proteomes" id="UP000512167"/>
    </source>
</evidence>
<feature type="transmembrane region" description="Helical" evidence="1">
    <location>
        <begin position="129"/>
        <end position="148"/>
    </location>
</feature>
<gene>
    <name evidence="2" type="ORF">HF295_05830</name>
</gene>
<proteinExistence type="predicted"/>
<evidence type="ECO:0000256" key="1">
    <source>
        <dbReference type="SAM" id="Phobius"/>
    </source>
</evidence>
<keyword evidence="1" id="KW-1133">Transmembrane helix</keyword>
<accession>A0A7L6N5X5</accession>
<name>A0A7L6N5X5_9MOLU</name>
<protein>
    <submittedName>
        <fullName evidence="2">Uncharacterized protein</fullName>
    </submittedName>
</protein>
<feature type="transmembrane region" description="Helical" evidence="1">
    <location>
        <begin position="54"/>
        <end position="73"/>
    </location>
</feature>
<organism evidence="2 3">
    <name type="scientific">Hujiaoplasma nucleasis</name>
    <dbReference type="NCBI Taxonomy" id="2725268"/>
    <lineage>
        <taxon>Bacteria</taxon>
        <taxon>Bacillati</taxon>
        <taxon>Mycoplasmatota</taxon>
        <taxon>Mollicutes</taxon>
        <taxon>Candidatus Izemoplasmatales</taxon>
        <taxon>Hujiaoplasmataceae</taxon>
        <taxon>Hujiaoplasma</taxon>
    </lineage>
</organism>
<sequence length="397" mass="47104">MNQKDKIFPGSIKYKEKLEIKYLVRQNIFVITLISIIGFLSVVYLFLLDFEIRMIIGLSSGFIAIIIFNMASLSYGKTQIEFLKFNKFITSMSFFTLIIIYVLYFKSPSVIPFLFLAYLIAAVYKDIKVLTVISLYFILTITMLFVNYNQLFDFNTTFETSYFVIGLFVFLFLSLLMMSTYITLKESQFFYNQISYTKEKELKNLKLLIELKDQIDLEIFDYESYFKKIHLLFEDFSKKINIDNLFKQKIDILKKLSLGHTKESILNEYKEFTQEDINHLETLVIHKDSLMRKIAMRLYYYNQKDVHHREIFSETHFESLNKSTDDLEIKILTFSILYVMLKNGLPGTKALDKEEIYQVIINTEFYYLLDPRIREIYQDNPDVFEAIFDDAYKGGLS</sequence>
<dbReference type="Proteomes" id="UP000512167">
    <property type="component" value="Chromosome"/>
</dbReference>
<keyword evidence="3" id="KW-1185">Reference proteome</keyword>
<reference evidence="2 3" key="1">
    <citation type="submission" date="2020-04" db="EMBL/GenBank/DDBJ databases">
        <authorList>
            <person name="Zheng R.K."/>
            <person name="Sun C.M."/>
        </authorList>
    </citation>
    <scope>NUCLEOTIDE SEQUENCE [LARGE SCALE GENOMIC DNA]</scope>
    <source>
        <strain evidence="3">zrk29</strain>
    </source>
</reference>
<feature type="transmembrane region" description="Helical" evidence="1">
    <location>
        <begin position="160"/>
        <end position="184"/>
    </location>
</feature>